<organism evidence="2 3">
    <name type="scientific">Methylobacterium pseudosasicola</name>
    <dbReference type="NCBI Taxonomy" id="582667"/>
    <lineage>
        <taxon>Bacteria</taxon>
        <taxon>Pseudomonadati</taxon>
        <taxon>Pseudomonadota</taxon>
        <taxon>Alphaproteobacteria</taxon>
        <taxon>Hyphomicrobiales</taxon>
        <taxon>Methylobacteriaceae</taxon>
        <taxon>Methylobacterium</taxon>
    </lineage>
</organism>
<gene>
    <name evidence="2" type="ORF">SAMN05192568_100556</name>
</gene>
<evidence type="ECO:0000313" key="3">
    <source>
        <dbReference type="Proteomes" id="UP000199048"/>
    </source>
</evidence>
<dbReference type="STRING" id="582667.SAMN05192568_100556"/>
<sequence length="31" mass="3263">MTTAQFLLLLAVPIGGGVLALGALWLDQRSH</sequence>
<dbReference type="Proteomes" id="UP000199048">
    <property type="component" value="Unassembled WGS sequence"/>
</dbReference>
<evidence type="ECO:0000313" key="2">
    <source>
        <dbReference type="EMBL" id="SFL45635.1"/>
    </source>
</evidence>
<keyword evidence="1" id="KW-0812">Transmembrane</keyword>
<name>A0A1I4HTW5_9HYPH</name>
<reference evidence="3" key="1">
    <citation type="submission" date="2016-10" db="EMBL/GenBank/DDBJ databases">
        <authorList>
            <person name="Varghese N."/>
            <person name="Submissions S."/>
        </authorList>
    </citation>
    <scope>NUCLEOTIDE SEQUENCE [LARGE SCALE GENOMIC DNA]</scope>
    <source>
        <strain evidence="3">BL36</strain>
    </source>
</reference>
<proteinExistence type="predicted"/>
<protein>
    <submittedName>
        <fullName evidence="2">Uncharacterized protein</fullName>
    </submittedName>
</protein>
<dbReference type="AlphaFoldDB" id="A0A1I4HTW5"/>
<keyword evidence="1" id="KW-1133">Transmembrane helix</keyword>
<evidence type="ECO:0000256" key="1">
    <source>
        <dbReference type="SAM" id="Phobius"/>
    </source>
</evidence>
<keyword evidence="1" id="KW-0472">Membrane</keyword>
<accession>A0A1I4HTW5</accession>
<keyword evidence="3" id="KW-1185">Reference proteome</keyword>
<feature type="transmembrane region" description="Helical" evidence="1">
    <location>
        <begin position="6"/>
        <end position="26"/>
    </location>
</feature>
<dbReference type="EMBL" id="FOTK01000005">
    <property type="protein sequence ID" value="SFL45635.1"/>
    <property type="molecule type" value="Genomic_DNA"/>
</dbReference>